<organism evidence="4 5">
    <name type="scientific">Halochromatium glycolicum</name>
    <dbReference type="NCBI Taxonomy" id="85075"/>
    <lineage>
        <taxon>Bacteria</taxon>
        <taxon>Pseudomonadati</taxon>
        <taxon>Pseudomonadota</taxon>
        <taxon>Gammaproteobacteria</taxon>
        <taxon>Chromatiales</taxon>
        <taxon>Chromatiaceae</taxon>
        <taxon>Halochromatium</taxon>
    </lineage>
</organism>
<comment type="caution">
    <text evidence="4">The sequence shown here is derived from an EMBL/GenBank/DDBJ whole genome shotgun (WGS) entry which is preliminary data.</text>
</comment>
<gene>
    <name evidence="4" type="ORF">CKO40_03355</name>
</gene>
<keyword evidence="1" id="KW-0812">Transmembrane</keyword>
<evidence type="ECO:0000256" key="1">
    <source>
        <dbReference type="SAM" id="Phobius"/>
    </source>
</evidence>
<feature type="signal peptide" evidence="2">
    <location>
        <begin position="1"/>
        <end position="23"/>
    </location>
</feature>
<keyword evidence="2" id="KW-0732">Signal</keyword>
<evidence type="ECO:0000313" key="4">
    <source>
        <dbReference type="EMBL" id="MBK1703613.1"/>
    </source>
</evidence>
<evidence type="ECO:0000313" key="5">
    <source>
        <dbReference type="Proteomes" id="UP001296776"/>
    </source>
</evidence>
<sequence>MSRSTLIAAVVAAGLIPAGAAQAELIRYTINNGTFADGGTYGGFFDFDTDTDTIGNFAVSVAGGNTTAFPEYTYVDENTTAGAAFSVLIDGDFWTGYTFGNAFGPILRATDIVPLGELGTDLSMDLGAFPGNIYEWSRLNGSNLRDVAEGASLSGEILPSGTVPVPAPAALALFGIGLAGMVAARSRRWA</sequence>
<keyword evidence="1" id="KW-1133">Transmembrane helix</keyword>
<evidence type="ECO:0000259" key="3">
    <source>
        <dbReference type="Pfam" id="PF07589"/>
    </source>
</evidence>
<dbReference type="NCBIfam" id="TIGR02595">
    <property type="entry name" value="PEP_CTERM"/>
    <property type="match status" value="1"/>
</dbReference>
<keyword evidence="5" id="KW-1185">Reference proteome</keyword>
<dbReference type="AlphaFoldDB" id="A0AAJ0U1M9"/>
<reference evidence="4" key="2">
    <citation type="journal article" date="2020" name="Microorganisms">
        <title>Osmotic Adaptation and Compatible Solute Biosynthesis of Phototrophic Bacteria as Revealed from Genome Analyses.</title>
        <authorList>
            <person name="Imhoff J.F."/>
            <person name="Rahn T."/>
            <person name="Kunzel S."/>
            <person name="Keller A."/>
            <person name="Neulinger S.C."/>
        </authorList>
    </citation>
    <scope>NUCLEOTIDE SEQUENCE</scope>
    <source>
        <strain evidence="4">DSM 11080</strain>
    </source>
</reference>
<feature type="domain" description="Ice-binding protein C-terminal" evidence="3">
    <location>
        <begin position="164"/>
        <end position="188"/>
    </location>
</feature>
<dbReference type="Pfam" id="PF07589">
    <property type="entry name" value="PEP-CTERM"/>
    <property type="match status" value="1"/>
</dbReference>
<feature type="chain" id="PRO_5042511034" description="Ice-binding protein C-terminal domain-containing protein" evidence="2">
    <location>
        <begin position="24"/>
        <end position="190"/>
    </location>
</feature>
<keyword evidence="1" id="KW-0472">Membrane</keyword>
<protein>
    <recommendedName>
        <fullName evidence="3">Ice-binding protein C-terminal domain-containing protein</fullName>
    </recommendedName>
</protein>
<dbReference type="EMBL" id="NRSJ01000004">
    <property type="protein sequence ID" value="MBK1703613.1"/>
    <property type="molecule type" value="Genomic_DNA"/>
</dbReference>
<feature type="transmembrane region" description="Helical" evidence="1">
    <location>
        <begin position="165"/>
        <end position="184"/>
    </location>
</feature>
<accession>A0AAJ0U1M9</accession>
<proteinExistence type="predicted"/>
<evidence type="ECO:0000256" key="2">
    <source>
        <dbReference type="SAM" id="SignalP"/>
    </source>
</evidence>
<dbReference type="RefSeq" id="WP_200344723.1">
    <property type="nucleotide sequence ID" value="NZ_NRSJ01000004.1"/>
</dbReference>
<name>A0AAJ0U1M9_9GAMM</name>
<reference evidence="4" key="1">
    <citation type="submission" date="2017-08" db="EMBL/GenBank/DDBJ databases">
        <authorList>
            <person name="Imhoff J.F."/>
            <person name="Rahn T."/>
            <person name="Kuenzel S."/>
            <person name="Neulinger S.C."/>
        </authorList>
    </citation>
    <scope>NUCLEOTIDE SEQUENCE</scope>
    <source>
        <strain evidence="4">DSM 11080</strain>
    </source>
</reference>
<dbReference type="Proteomes" id="UP001296776">
    <property type="component" value="Unassembled WGS sequence"/>
</dbReference>
<dbReference type="InterPro" id="IPR013424">
    <property type="entry name" value="Ice-binding_C"/>
</dbReference>